<sequence length="1053" mass="123279">MSTPLRSYASYLSKLQDTRKQIRPILQSRRRAEFRQKAGNGSATPSSKDIILEQYVKFHSTFTGINKSNSSSDLGLQRLTHRAKSQTVTEKSDPDSNYPLTEIENEESKSVFEVRIANSLEKIEADLAAFKKEASVLTEKNPNRIQIEILSWTQYEIFEKFSVEPYFCNKNITSYYAEEKLRFRTEEHYAKAESKIMVQKVMNFVEEDWDISKEKEIRYMTTPLMRIDESFFQEEDLEYPKELDSSQIGMNNSQMEGYNSQIEMDDSQIEMDNSQIENLQLGMENSLLGMNNSHAELWIDEYVEFGLFYKPIVNILESRIRPSIAMRNKEIKVETKEYWIFEGKPIIQPVLDIKPMSCPPIPKSDKKQIFTREISTEISEKNIKILTSQALQTEPISIYPDHQNLLSTIEVQSDLSQFFSAVTPVPGLLPSQNRYSPFLDSSYSIDFHDEPPIIEKSQNSEAPLTPQSEFSNTSSQVSFSDPIFDKDEEEIKIKITPKTPVLRPTDKEFSSIKIQALVRGWLTRRRIAASFRYLLEYQREIRLRNALLAIRFSWNGHKILRALKKWNSKIKAEKEKLRQSFVNYSAIFIQRNWKGYKIRAKFGEILRKRKSSINKIKSLVLGWKTREILKLKMIKNHKTGIHDALALQKDLLSSKENNLLLSQISNQLPTLRHRFMQDFKSLFWTGEWVGMKRTQINSTLTSPRSFHDSLVNLTPKRESYRNSPFLSPNNKNYDDIPIRARNYDEMPLKVKNFEDLPIKPMQNTFMEALEEIPVQQAKAPQKKFSNFLKRGTRNSYAPKPNKSSESNTEEQTINEDKVVGEEKTARNEEKIAKVDEKTARNEEKTARTEEKVSRNEEKTPKIGDKTPKKSFAARSEEKTPRFELKLDIKKSEENEQQKEICEPKQHPLNEPSQQEEKRQEEARAKTFLKRKSQSIKPQKLEWKVERKIDCWVSKDVLIKKKTPQSRNLGRKSIEDRRLLTLEELEDIFNDMIQTSTDTLAFLKKPERCLVKTRIPQIRYYSMFVTHYKEDNYQELLDALQQHYSYLCNDQFEV</sequence>
<feature type="compositionally biased region" description="Basic and acidic residues" evidence="1">
    <location>
        <begin position="874"/>
        <end position="907"/>
    </location>
</feature>
<keyword evidence="3" id="KW-1185">Reference proteome</keyword>
<dbReference type="InterPro" id="IPR000048">
    <property type="entry name" value="IQ_motif_EF-hand-BS"/>
</dbReference>
<feature type="compositionally biased region" description="Basic and acidic residues" evidence="1">
    <location>
        <begin position="814"/>
        <end position="867"/>
    </location>
</feature>
<dbReference type="SMART" id="SM00015">
    <property type="entry name" value="IQ"/>
    <property type="match status" value="3"/>
</dbReference>
<evidence type="ECO:0000256" key="1">
    <source>
        <dbReference type="SAM" id="MobiDB-lite"/>
    </source>
</evidence>
<feature type="region of interest" description="Disordered" evidence="1">
    <location>
        <begin position="81"/>
        <end position="100"/>
    </location>
</feature>
<evidence type="ECO:0000313" key="2">
    <source>
        <dbReference type="EMBL" id="CAG9332612.1"/>
    </source>
</evidence>
<organism evidence="2 3">
    <name type="scientific">Blepharisma stoltei</name>
    <dbReference type="NCBI Taxonomy" id="1481888"/>
    <lineage>
        <taxon>Eukaryota</taxon>
        <taxon>Sar</taxon>
        <taxon>Alveolata</taxon>
        <taxon>Ciliophora</taxon>
        <taxon>Postciliodesmatophora</taxon>
        <taxon>Heterotrichea</taxon>
        <taxon>Heterotrichida</taxon>
        <taxon>Blepharismidae</taxon>
        <taxon>Blepharisma</taxon>
    </lineage>
</organism>
<feature type="region of interest" description="Disordered" evidence="1">
    <location>
        <begin position="785"/>
        <end position="930"/>
    </location>
</feature>
<reference evidence="2" key="1">
    <citation type="submission" date="2021-09" db="EMBL/GenBank/DDBJ databases">
        <authorList>
            <consortium name="AG Swart"/>
            <person name="Singh M."/>
            <person name="Singh A."/>
            <person name="Seah K."/>
            <person name="Emmerich C."/>
        </authorList>
    </citation>
    <scope>NUCLEOTIDE SEQUENCE</scope>
    <source>
        <strain evidence="2">ATCC30299</strain>
    </source>
</reference>
<dbReference type="EMBL" id="CAJZBQ010000055">
    <property type="protein sequence ID" value="CAG9332612.1"/>
    <property type="molecule type" value="Genomic_DNA"/>
</dbReference>
<comment type="caution">
    <text evidence="2">The sequence shown here is derived from an EMBL/GenBank/DDBJ whole genome shotgun (WGS) entry which is preliminary data.</text>
</comment>
<evidence type="ECO:0000313" key="3">
    <source>
        <dbReference type="Proteomes" id="UP001162131"/>
    </source>
</evidence>
<feature type="compositionally biased region" description="Polar residues" evidence="1">
    <location>
        <begin position="801"/>
        <end position="811"/>
    </location>
</feature>
<accession>A0AAU9K0N5</accession>
<dbReference type="Proteomes" id="UP001162131">
    <property type="component" value="Unassembled WGS sequence"/>
</dbReference>
<dbReference type="AlphaFoldDB" id="A0AAU9K0N5"/>
<feature type="compositionally biased region" description="Basic and acidic residues" evidence="1">
    <location>
        <begin position="914"/>
        <end position="924"/>
    </location>
</feature>
<proteinExistence type="predicted"/>
<dbReference type="PROSITE" id="PS50096">
    <property type="entry name" value="IQ"/>
    <property type="match status" value="2"/>
</dbReference>
<gene>
    <name evidence="2" type="ORF">BSTOLATCC_MIC56905</name>
</gene>
<protein>
    <submittedName>
        <fullName evidence="2">Uncharacterized protein</fullName>
    </submittedName>
</protein>
<name>A0AAU9K0N5_9CILI</name>
<dbReference type="Pfam" id="PF00612">
    <property type="entry name" value="IQ"/>
    <property type="match status" value="2"/>
</dbReference>